<feature type="domain" description="Peptidase M16 C-terminal" evidence="3">
    <location>
        <begin position="230"/>
        <end position="406"/>
    </location>
</feature>
<dbReference type="EMBL" id="VSSR01000020">
    <property type="protein sequence ID" value="TYL85033.1"/>
    <property type="molecule type" value="Genomic_DNA"/>
</dbReference>
<dbReference type="InterPro" id="IPR011249">
    <property type="entry name" value="Metalloenz_LuxS/M16"/>
</dbReference>
<dbReference type="InterPro" id="IPR007863">
    <property type="entry name" value="Peptidase_M16_C"/>
</dbReference>
<feature type="domain" description="Peptidase M16 N-terminal" evidence="2">
    <location>
        <begin position="96"/>
        <end position="223"/>
    </location>
</feature>
<dbReference type="InterPro" id="IPR011765">
    <property type="entry name" value="Pept_M16_N"/>
</dbReference>
<gene>
    <name evidence="4" type="ORF">FXB38_12125</name>
</gene>
<evidence type="ECO:0000259" key="2">
    <source>
        <dbReference type="Pfam" id="PF00675"/>
    </source>
</evidence>
<evidence type="ECO:0000259" key="3">
    <source>
        <dbReference type="Pfam" id="PF05193"/>
    </source>
</evidence>
<dbReference type="PANTHER" id="PTHR11851">
    <property type="entry name" value="METALLOPROTEASE"/>
    <property type="match status" value="1"/>
</dbReference>
<keyword evidence="1" id="KW-0472">Membrane</keyword>
<proteinExistence type="predicted"/>
<evidence type="ECO:0000313" key="5">
    <source>
        <dbReference type="Proteomes" id="UP000324853"/>
    </source>
</evidence>
<dbReference type="GO" id="GO:0046872">
    <property type="term" value="F:metal ion binding"/>
    <property type="evidence" value="ECO:0007669"/>
    <property type="project" value="InterPro"/>
</dbReference>
<protein>
    <submittedName>
        <fullName evidence="4">Insulinase family protein</fullName>
    </submittedName>
</protein>
<dbReference type="Pfam" id="PF00675">
    <property type="entry name" value="Peptidase_M16"/>
    <property type="match status" value="1"/>
</dbReference>
<dbReference type="AlphaFoldDB" id="A0A5S4X6B2"/>
<organism evidence="4 5">
    <name type="scientific">Bradyrhizobium cytisi</name>
    <dbReference type="NCBI Taxonomy" id="515489"/>
    <lineage>
        <taxon>Bacteria</taxon>
        <taxon>Pseudomonadati</taxon>
        <taxon>Pseudomonadota</taxon>
        <taxon>Alphaproteobacteria</taxon>
        <taxon>Hyphomicrobiales</taxon>
        <taxon>Nitrobacteraceae</taxon>
        <taxon>Bradyrhizobium</taxon>
    </lineage>
</organism>
<dbReference type="Pfam" id="PF05193">
    <property type="entry name" value="Peptidase_M16_C"/>
    <property type="match status" value="1"/>
</dbReference>
<dbReference type="Gene3D" id="3.30.830.10">
    <property type="entry name" value="Metalloenzyme, LuxS/M16 peptidase-like"/>
    <property type="match status" value="2"/>
</dbReference>
<reference evidence="4 5" key="1">
    <citation type="submission" date="2019-08" db="EMBL/GenBank/DDBJ databases">
        <title>Bradyrhizobium hipponensis sp. nov., a rhizobium isolated from a Lupinus angustifolius root nodule in Tunisia.</title>
        <authorList>
            <person name="Off K."/>
            <person name="Rejili M."/>
            <person name="Mars M."/>
            <person name="Brachmann A."/>
            <person name="Marin M."/>
        </authorList>
    </citation>
    <scope>NUCLEOTIDE SEQUENCE [LARGE SCALE GENOMIC DNA]</scope>
    <source>
        <strain evidence="4 5">CTAW11</strain>
    </source>
</reference>
<keyword evidence="5" id="KW-1185">Reference proteome</keyword>
<comment type="caution">
    <text evidence="4">The sequence shown here is derived from an EMBL/GenBank/DDBJ whole genome shotgun (WGS) entry which is preliminary data.</text>
</comment>
<dbReference type="PANTHER" id="PTHR11851:SF224">
    <property type="entry name" value="PROCESSING PROTEASE"/>
    <property type="match status" value="1"/>
</dbReference>
<dbReference type="OrthoDB" id="9811314at2"/>
<keyword evidence="1" id="KW-1133">Transmembrane helix</keyword>
<dbReference type="SUPFAM" id="SSF63411">
    <property type="entry name" value="LuxS/MPP-like metallohydrolase"/>
    <property type="match status" value="2"/>
</dbReference>
<dbReference type="Proteomes" id="UP000324853">
    <property type="component" value="Unassembled WGS sequence"/>
</dbReference>
<evidence type="ECO:0000256" key="1">
    <source>
        <dbReference type="SAM" id="Phobius"/>
    </source>
</evidence>
<evidence type="ECO:0000313" key="4">
    <source>
        <dbReference type="EMBL" id="TYL85033.1"/>
    </source>
</evidence>
<name>A0A5S4X6B2_9BRAD</name>
<dbReference type="InterPro" id="IPR050361">
    <property type="entry name" value="MPP/UQCRC_Complex"/>
</dbReference>
<sequence length="489" mass="53065">MAREEALGDRLSDQGYRYRQARGEAFVTHSFLRARHFLRRRHFVLSVATGAALALASVSPSQAAAKIQHLVSPGGIEAWFVQDATVPLIAMEYSFAGGSAQDPKDKSGVANLVGDLLDEGSGDLDSKTFHERLDRRAIELSFSATRDTFRGSLRMLRDNKDEAFDLLRSALTSPHFDTADVERIRSQVISGLRRDTTNPSSLASRKFLEMAFGDHPYGQQTAGALESVPTITVADMKDYVGRILAKDTLKIAVVGDVDPATLGKLLDHTFGSLPAKATLTPVPDVEAAKPPQRAFVPLDVPQTVITFGGPGVMRSDPNFMAAYVVNHILGGGGLSSRLYREVREKRGLAYSVFESLLWMEHSAIFIGNTGTRADRAGDTMDAIEKEVRRIADEGPTQKELDEAKSYLKGSQMLALDTSSKLAQALLQYQQDKLPIDYIEKRNGIVDAVTLDDAKAAAKRLWGQGLLTVIVGRAPQAAAQPAAAPATKSD</sequence>
<feature type="transmembrane region" description="Helical" evidence="1">
    <location>
        <begin position="43"/>
        <end position="60"/>
    </location>
</feature>
<keyword evidence="1" id="KW-0812">Transmembrane</keyword>
<accession>A0A5S4X6B2</accession>